<dbReference type="WBParaSite" id="TCNE_0001577901-mRNA-1">
    <property type="protein sequence ID" value="TCNE_0001577901-mRNA-1"/>
    <property type="gene ID" value="TCNE_0001577901"/>
</dbReference>
<keyword evidence="2" id="KW-0812">Transmembrane</keyword>
<accession>A0A183V4V8</accession>
<feature type="compositionally biased region" description="Acidic residues" evidence="1">
    <location>
        <begin position="19"/>
        <end position="30"/>
    </location>
</feature>
<keyword evidence="4" id="KW-1185">Reference proteome</keyword>
<dbReference type="Proteomes" id="UP000050794">
    <property type="component" value="Unassembled WGS sequence"/>
</dbReference>
<name>A0A183V4V8_TOXCA</name>
<dbReference type="AlphaFoldDB" id="A0A183V4V8"/>
<organism evidence="4 5">
    <name type="scientific">Toxocara canis</name>
    <name type="common">Canine roundworm</name>
    <dbReference type="NCBI Taxonomy" id="6265"/>
    <lineage>
        <taxon>Eukaryota</taxon>
        <taxon>Metazoa</taxon>
        <taxon>Ecdysozoa</taxon>
        <taxon>Nematoda</taxon>
        <taxon>Chromadorea</taxon>
        <taxon>Rhabditida</taxon>
        <taxon>Spirurina</taxon>
        <taxon>Ascaridomorpha</taxon>
        <taxon>Ascaridoidea</taxon>
        <taxon>Toxocaridae</taxon>
        <taxon>Toxocara</taxon>
    </lineage>
</organism>
<reference evidence="3 4" key="2">
    <citation type="submission" date="2018-11" db="EMBL/GenBank/DDBJ databases">
        <authorList>
            <consortium name="Pathogen Informatics"/>
        </authorList>
    </citation>
    <scope>NUCLEOTIDE SEQUENCE [LARGE SCALE GENOMIC DNA]</scope>
</reference>
<feature type="transmembrane region" description="Helical" evidence="2">
    <location>
        <begin position="44"/>
        <end position="63"/>
    </location>
</feature>
<dbReference type="EMBL" id="UYWY01023088">
    <property type="protein sequence ID" value="VDM47099.1"/>
    <property type="molecule type" value="Genomic_DNA"/>
</dbReference>
<evidence type="ECO:0000256" key="1">
    <source>
        <dbReference type="SAM" id="MobiDB-lite"/>
    </source>
</evidence>
<feature type="region of interest" description="Disordered" evidence="1">
    <location>
        <begin position="1"/>
        <end position="30"/>
    </location>
</feature>
<evidence type="ECO:0000256" key="2">
    <source>
        <dbReference type="SAM" id="Phobius"/>
    </source>
</evidence>
<keyword evidence="2" id="KW-1133">Transmembrane helix</keyword>
<evidence type="ECO:0000313" key="4">
    <source>
        <dbReference type="Proteomes" id="UP000050794"/>
    </source>
</evidence>
<evidence type="ECO:0000313" key="5">
    <source>
        <dbReference type="WBParaSite" id="TCNE_0001577901-mRNA-1"/>
    </source>
</evidence>
<reference evidence="5" key="1">
    <citation type="submission" date="2016-06" db="UniProtKB">
        <authorList>
            <consortium name="WormBaseParasite"/>
        </authorList>
    </citation>
    <scope>IDENTIFICATION</scope>
</reference>
<sequence>MMADIKRSLLDVSPVSKGDEEEESCEEETPSSETFAEFCKSKPLIFLYIIFQLCLLSTLIITGSQSSQSFTFHALRETGD</sequence>
<gene>
    <name evidence="3" type="ORF">TCNE_LOCUS15778</name>
</gene>
<protein>
    <submittedName>
        <fullName evidence="5">MFSD8</fullName>
    </submittedName>
</protein>
<evidence type="ECO:0000313" key="3">
    <source>
        <dbReference type="EMBL" id="VDM47099.1"/>
    </source>
</evidence>
<proteinExistence type="predicted"/>
<keyword evidence="2" id="KW-0472">Membrane</keyword>